<dbReference type="Proteomes" id="UP000789525">
    <property type="component" value="Unassembled WGS sequence"/>
</dbReference>
<evidence type="ECO:0000313" key="2">
    <source>
        <dbReference type="Proteomes" id="UP000789525"/>
    </source>
</evidence>
<keyword evidence="2" id="KW-1185">Reference proteome</keyword>
<proteinExistence type="predicted"/>
<evidence type="ECO:0000313" key="1">
    <source>
        <dbReference type="EMBL" id="CAG8591181.1"/>
    </source>
</evidence>
<accession>A0ACA9MJS9</accession>
<reference evidence="1" key="1">
    <citation type="submission" date="2021-06" db="EMBL/GenBank/DDBJ databases">
        <authorList>
            <person name="Kallberg Y."/>
            <person name="Tangrot J."/>
            <person name="Rosling A."/>
        </authorList>
    </citation>
    <scope>NUCLEOTIDE SEQUENCE</scope>
    <source>
        <strain evidence="1">CL356</strain>
    </source>
</reference>
<comment type="caution">
    <text evidence="1">The sequence shown here is derived from an EMBL/GenBank/DDBJ whole genome shotgun (WGS) entry which is preliminary data.</text>
</comment>
<name>A0ACA9MJS9_9GLOM</name>
<organism evidence="1 2">
    <name type="scientific">Acaulospora colombiana</name>
    <dbReference type="NCBI Taxonomy" id="27376"/>
    <lineage>
        <taxon>Eukaryota</taxon>
        <taxon>Fungi</taxon>
        <taxon>Fungi incertae sedis</taxon>
        <taxon>Mucoromycota</taxon>
        <taxon>Glomeromycotina</taxon>
        <taxon>Glomeromycetes</taxon>
        <taxon>Diversisporales</taxon>
        <taxon>Acaulosporaceae</taxon>
        <taxon>Acaulospora</taxon>
    </lineage>
</organism>
<sequence length="67" mass="7482">LLGLMLRPNMIKLGAELKSRIEELEKGRTDTVAENARCHNAISKLKAKVVKLRDDNVEGKQFCYGPA</sequence>
<protein>
    <submittedName>
        <fullName evidence="1">1852_t:CDS:1</fullName>
    </submittedName>
</protein>
<feature type="non-terminal residue" evidence="1">
    <location>
        <position position="1"/>
    </location>
</feature>
<gene>
    <name evidence="1" type="ORF">ACOLOM_LOCUS6328</name>
</gene>
<dbReference type="EMBL" id="CAJVPT010012873">
    <property type="protein sequence ID" value="CAG8591181.1"/>
    <property type="molecule type" value="Genomic_DNA"/>
</dbReference>